<dbReference type="AlphaFoldDB" id="A0A1P8MYB4"/>
<dbReference type="Gene3D" id="2.40.160.10">
    <property type="entry name" value="Porin"/>
    <property type="match status" value="1"/>
</dbReference>
<dbReference type="OrthoDB" id="7326315at2"/>
<dbReference type="InterPro" id="IPR023614">
    <property type="entry name" value="Porin_dom_sf"/>
</dbReference>
<keyword evidence="4" id="KW-1185">Reference proteome</keyword>
<gene>
    <name evidence="3" type="ORF">BWR18_15745</name>
</gene>
<dbReference type="SUPFAM" id="SSF56935">
    <property type="entry name" value="Porins"/>
    <property type="match status" value="1"/>
</dbReference>
<dbReference type="GO" id="GO:0016020">
    <property type="term" value="C:membrane"/>
    <property type="evidence" value="ECO:0007669"/>
    <property type="project" value="InterPro"/>
</dbReference>
<reference evidence="3 4" key="1">
    <citation type="submission" date="2017-01" db="EMBL/GenBank/DDBJ databases">
        <title>Complete genome of Tateyamaria omphalii DOK1-4 isolated from seawater in Dokdo.</title>
        <authorList>
            <person name="Kim J.H."/>
            <person name="Chi W.-J."/>
        </authorList>
    </citation>
    <scope>NUCLEOTIDE SEQUENCE [LARGE SCALE GENOMIC DNA]</scope>
    <source>
        <strain evidence="3 4">DOK1-4</strain>
    </source>
</reference>
<dbReference type="STRING" id="299262.BWR18_15745"/>
<dbReference type="RefSeq" id="WP_076629393.1">
    <property type="nucleotide sequence ID" value="NZ_CP019312.1"/>
</dbReference>
<evidence type="ECO:0000313" key="3">
    <source>
        <dbReference type="EMBL" id="APX12972.1"/>
    </source>
</evidence>
<sequence>MKKVLFATTALIATTGMAAAEVTFGGFGRFGLFYDEGNDAVGNDELRIEQRFRLTATGTATSDNGLEFEGRIRFQTDDQSNGASNVARRSAAGFAVSTGGFRLDVGSVSDVIDSGDVVDYYGYGVGLTSFAEQSSAFNNVPASGFGVEDDDSEIAPTVKLRYTAGDFTVAASITDDSAATDTAANTVTKREEYQLGFGYNFGNYSAGVAFGNEDTEVLDGTTGAVNSSVDNDFWVISFGGEIGAFAFSILVGDSDINDETMYGLSAKYDIGAATEIRFAFSDSGLDNEDEVVAIGFRHSLGGGVSLRGGVGQNTSGDTVADLGVIFNF</sequence>
<dbReference type="KEGG" id="tom:BWR18_15745"/>
<evidence type="ECO:0000313" key="4">
    <source>
        <dbReference type="Proteomes" id="UP000186336"/>
    </source>
</evidence>
<dbReference type="Pfam" id="PF13609">
    <property type="entry name" value="Porin_4"/>
    <property type="match status" value="1"/>
</dbReference>
<evidence type="ECO:0000259" key="2">
    <source>
        <dbReference type="Pfam" id="PF13609"/>
    </source>
</evidence>
<dbReference type="InterPro" id="IPR033900">
    <property type="entry name" value="Gram_neg_porin_domain"/>
</dbReference>
<organism evidence="3 4">
    <name type="scientific">Tateyamaria omphalii</name>
    <dbReference type="NCBI Taxonomy" id="299262"/>
    <lineage>
        <taxon>Bacteria</taxon>
        <taxon>Pseudomonadati</taxon>
        <taxon>Pseudomonadota</taxon>
        <taxon>Alphaproteobacteria</taxon>
        <taxon>Rhodobacterales</taxon>
        <taxon>Roseobacteraceae</taxon>
        <taxon>Tateyamaria</taxon>
    </lineage>
</organism>
<protein>
    <recommendedName>
        <fullName evidence="2">Porin domain-containing protein</fullName>
    </recommendedName>
</protein>
<dbReference type="Proteomes" id="UP000186336">
    <property type="component" value="Chromosome"/>
</dbReference>
<dbReference type="GO" id="GO:0015288">
    <property type="term" value="F:porin activity"/>
    <property type="evidence" value="ECO:0007669"/>
    <property type="project" value="InterPro"/>
</dbReference>
<evidence type="ECO:0000256" key="1">
    <source>
        <dbReference type="SAM" id="SignalP"/>
    </source>
</evidence>
<feature type="domain" description="Porin" evidence="2">
    <location>
        <begin position="7"/>
        <end position="316"/>
    </location>
</feature>
<feature type="chain" id="PRO_5012026519" description="Porin domain-containing protein" evidence="1">
    <location>
        <begin position="21"/>
        <end position="328"/>
    </location>
</feature>
<accession>A0A1P8MYB4</accession>
<name>A0A1P8MYB4_9RHOB</name>
<dbReference type="EMBL" id="CP019312">
    <property type="protein sequence ID" value="APX12972.1"/>
    <property type="molecule type" value="Genomic_DNA"/>
</dbReference>
<proteinExistence type="predicted"/>
<keyword evidence="1" id="KW-0732">Signal</keyword>
<feature type="signal peptide" evidence="1">
    <location>
        <begin position="1"/>
        <end position="20"/>
    </location>
</feature>